<keyword evidence="2" id="KW-0808">Transferase</keyword>
<dbReference type="CDD" id="cd00570">
    <property type="entry name" value="GST_N_family"/>
    <property type="match status" value="1"/>
</dbReference>
<reference evidence="2 3" key="1">
    <citation type="submission" date="2018-02" db="EMBL/GenBank/DDBJ databases">
        <title>Insights into the biology of acidophilic members of the Acidiferrobacteraceae family derived from comparative genomic analyses.</title>
        <authorList>
            <person name="Issotta F."/>
            <person name="Thyssen C."/>
            <person name="Mena C."/>
            <person name="Moya A."/>
            <person name="Bellenberg S."/>
            <person name="Sproer C."/>
            <person name="Covarrubias P.C."/>
            <person name="Sand W."/>
            <person name="Quatrini R."/>
            <person name="Vera M."/>
        </authorList>
    </citation>
    <scope>NUCLEOTIDE SEQUENCE [LARGE SCALE GENOMIC DNA]</scope>
    <source>
        <strain evidence="3">m-1</strain>
    </source>
</reference>
<dbReference type="Proteomes" id="UP000253250">
    <property type="component" value="Unassembled WGS sequence"/>
</dbReference>
<dbReference type="GO" id="GO:0016740">
    <property type="term" value="F:transferase activity"/>
    <property type="evidence" value="ECO:0007669"/>
    <property type="project" value="UniProtKB-KW"/>
</dbReference>
<sequence length="223" mass="25052">MMRFYHFWFEPASECVRLALGAKAIEHERIIPDYDDDETFFELGVARQVPVLLWDDGRVHTDSQIILRALDAYRPDPPLFGPLQDAQWQALQAWRAQAAGLLERLYAPVRPAYRGLGDHPSHLASYKASLAARFGVSLEELANDRYGVYAQLDALTQFKALGAFLAQHRFYAGTFSAADVLLAADLFALQLQDGITLPIDIMYYFERVQDVCGVDLRDGLIGG</sequence>
<name>A0A368HJD0_9GAMM</name>
<keyword evidence="3" id="KW-1185">Reference proteome</keyword>
<evidence type="ECO:0000259" key="1">
    <source>
        <dbReference type="PROSITE" id="PS50404"/>
    </source>
</evidence>
<dbReference type="EMBL" id="PSYR01000001">
    <property type="protein sequence ID" value="RCN59476.1"/>
    <property type="molecule type" value="Genomic_DNA"/>
</dbReference>
<dbReference type="AlphaFoldDB" id="A0A368HJD0"/>
<dbReference type="Gene3D" id="3.40.30.10">
    <property type="entry name" value="Glutaredoxin"/>
    <property type="match status" value="1"/>
</dbReference>
<dbReference type="SUPFAM" id="SSF52833">
    <property type="entry name" value="Thioredoxin-like"/>
    <property type="match status" value="1"/>
</dbReference>
<evidence type="ECO:0000313" key="2">
    <source>
        <dbReference type="EMBL" id="RCN59476.1"/>
    </source>
</evidence>
<dbReference type="Gene3D" id="1.20.1050.10">
    <property type="match status" value="1"/>
</dbReference>
<proteinExistence type="predicted"/>
<dbReference type="Pfam" id="PF13409">
    <property type="entry name" value="GST_N_2"/>
    <property type="match status" value="1"/>
</dbReference>
<dbReference type="InterPro" id="IPR004045">
    <property type="entry name" value="Glutathione_S-Trfase_N"/>
</dbReference>
<gene>
    <name evidence="2" type="ORF">C4900_01470</name>
</gene>
<feature type="domain" description="GST N-terminal" evidence="1">
    <location>
        <begin position="1"/>
        <end position="78"/>
    </location>
</feature>
<protein>
    <submittedName>
        <fullName evidence="2">Glutathione S-transferase</fullName>
    </submittedName>
</protein>
<dbReference type="OrthoDB" id="5291571at2"/>
<accession>A0A368HJD0</accession>
<dbReference type="InterPro" id="IPR036249">
    <property type="entry name" value="Thioredoxin-like_sf"/>
</dbReference>
<dbReference type="PROSITE" id="PS50404">
    <property type="entry name" value="GST_NTER"/>
    <property type="match status" value="1"/>
</dbReference>
<evidence type="ECO:0000313" key="3">
    <source>
        <dbReference type="Proteomes" id="UP000253250"/>
    </source>
</evidence>
<comment type="caution">
    <text evidence="2">The sequence shown here is derived from an EMBL/GenBank/DDBJ whole genome shotgun (WGS) entry which is preliminary data.</text>
</comment>
<organism evidence="2 3">
    <name type="scientific">Acidiferrobacter thiooxydans</name>
    <dbReference type="NCBI Taxonomy" id="163359"/>
    <lineage>
        <taxon>Bacteria</taxon>
        <taxon>Pseudomonadati</taxon>
        <taxon>Pseudomonadota</taxon>
        <taxon>Gammaproteobacteria</taxon>
        <taxon>Acidiferrobacterales</taxon>
        <taxon>Acidiferrobacteraceae</taxon>
        <taxon>Acidiferrobacter</taxon>
    </lineage>
</organism>